<dbReference type="RefSeq" id="WP_344778645.1">
    <property type="nucleotide sequence ID" value="NZ_BAABAH010000020.1"/>
</dbReference>
<reference evidence="3" key="1">
    <citation type="journal article" date="2019" name="Int. J. Syst. Evol. Microbiol.">
        <title>The Global Catalogue of Microorganisms (GCM) 10K type strain sequencing project: providing services to taxonomists for standard genome sequencing and annotation.</title>
        <authorList>
            <consortium name="The Broad Institute Genomics Platform"/>
            <consortium name="The Broad Institute Genome Sequencing Center for Infectious Disease"/>
            <person name="Wu L."/>
            <person name="Ma J."/>
        </authorList>
    </citation>
    <scope>NUCLEOTIDE SEQUENCE [LARGE SCALE GENOMIC DNA]</scope>
    <source>
        <strain evidence="3">JCM 16953</strain>
    </source>
</reference>
<dbReference type="Proteomes" id="UP001501821">
    <property type="component" value="Unassembled WGS sequence"/>
</dbReference>
<keyword evidence="1" id="KW-1133">Transmembrane helix</keyword>
<evidence type="ECO:0000313" key="2">
    <source>
        <dbReference type="EMBL" id="GAA3834035.1"/>
    </source>
</evidence>
<keyword evidence="1" id="KW-0472">Membrane</keyword>
<dbReference type="EMBL" id="BAABAH010000020">
    <property type="protein sequence ID" value="GAA3834035.1"/>
    <property type="molecule type" value="Genomic_DNA"/>
</dbReference>
<evidence type="ECO:0008006" key="4">
    <source>
        <dbReference type="Google" id="ProtNLM"/>
    </source>
</evidence>
<keyword evidence="3" id="KW-1185">Reference proteome</keyword>
<keyword evidence="1" id="KW-0812">Transmembrane</keyword>
<comment type="caution">
    <text evidence="2">The sequence shown here is derived from an EMBL/GenBank/DDBJ whole genome shotgun (WGS) entry which is preliminary data.</text>
</comment>
<protein>
    <recommendedName>
        <fullName evidence="4">Aa3-type cytochrome c oxidase subunit IV</fullName>
    </recommendedName>
</protein>
<gene>
    <name evidence="2" type="ORF">GCM10022242_38890</name>
</gene>
<accession>A0ABP7J556</accession>
<organism evidence="2 3">
    <name type="scientific">Nocardioides panacisoli</name>
    <dbReference type="NCBI Taxonomy" id="627624"/>
    <lineage>
        <taxon>Bacteria</taxon>
        <taxon>Bacillati</taxon>
        <taxon>Actinomycetota</taxon>
        <taxon>Actinomycetes</taxon>
        <taxon>Propionibacteriales</taxon>
        <taxon>Nocardioidaceae</taxon>
        <taxon>Nocardioides</taxon>
    </lineage>
</organism>
<name>A0ABP7J556_9ACTN</name>
<evidence type="ECO:0000313" key="3">
    <source>
        <dbReference type="Proteomes" id="UP001501821"/>
    </source>
</evidence>
<sequence>MSQVDAEQKFAGYSENRYQHTMHTLAMWSLIIIIVLGVGAGIYGFIWGLGN</sequence>
<proteinExistence type="predicted"/>
<evidence type="ECO:0000256" key="1">
    <source>
        <dbReference type="SAM" id="Phobius"/>
    </source>
</evidence>
<feature type="transmembrane region" description="Helical" evidence="1">
    <location>
        <begin position="25"/>
        <end position="46"/>
    </location>
</feature>